<keyword evidence="6" id="KW-0547">Nucleotide-binding</keyword>
<dbReference type="RefSeq" id="WP_228857404.1">
    <property type="nucleotide sequence ID" value="NZ_AP024086.1"/>
</dbReference>
<evidence type="ECO:0000256" key="4">
    <source>
        <dbReference type="ARBA" id="ARBA00022679"/>
    </source>
</evidence>
<evidence type="ECO:0000256" key="1">
    <source>
        <dbReference type="ARBA" id="ARBA00001946"/>
    </source>
</evidence>
<comment type="cofactor">
    <cofactor evidence="1">
        <name>Mg(2+)</name>
        <dbReference type="ChEBI" id="CHEBI:18420"/>
    </cofactor>
</comment>
<evidence type="ECO:0000256" key="5">
    <source>
        <dbReference type="ARBA" id="ARBA00022723"/>
    </source>
</evidence>
<protein>
    <recommendedName>
        <fullName evidence="3">Phosphoenolpyruvate synthase</fullName>
    </recommendedName>
</protein>
<dbReference type="AlphaFoldDB" id="A0A8D5FNQ8"/>
<dbReference type="Proteomes" id="UP000826725">
    <property type="component" value="Chromosome"/>
</dbReference>
<accession>A0A8D5FNQ8</accession>
<gene>
    <name evidence="12" type="ORF">DGMP_31910</name>
</gene>
<keyword evidence="4" id="KW-0808">Transferase</keyword>
<dbReference type="GO" id="GO:0005524">
    <property type="term" value="F:ATP binding"/>
    <property type="evidence" value="ECO:0007669"/>
    <property type="project" value="UniProtKB-KW"/>
</dbReference>
<dbReference type="InterPro" id="IPR006319">
    <property type="entry name" value="PEP_synth"/>
</dbReference>
<evidence type="ECO:0000256" key="8">
    <source>
        <dbReference type="ARBA" id="ARBA00022840"/>
    </source>
</evidence>
<evidence type="ECO:0000259" key="10">
    <source>
        <dbReference type="Pfam" id="PF00391"/>
    </source>
</evidence>
<reference evidence="12" key="1">
    <citation type="submission" date="2020-09" db="EMBL/GenBank/DDBJ databases">
        <title>Desulfogranum mesoprofundum gen. nov., sp. nov., a novel mesophilic, sulfate-reducing chemolithoautotroph isolated from a deep-sea hydrothermal vent chimney in the Suiyo Seamount.</title>
        <authorList>
            <person name="Hashimoto Y."/>
            <person name="Nakagawa S."/>
        </authorList>
    </citation>
    <scope>NUCLEOTIDE SEQUENCE</scope>
    <source>
        <strain evidence="12">KT2</strain>
    </source>
</reference>
<dbReference type="GO" id="GO:0008986">
    <property type="term" value="F:pyruvate, water dikinase activity"/>
    <property type="evidence" value="ECO:0007669"/>
    <property type="project" value="InterPro"/>
</dbReference>
<keyword evidence="9" id="KW-0460">Magnesium</keyword>
<comment type="similarity">
    <text evidence="2">Belongs to the PEP-utilizing enzyme family.</text>
</comment>
<sequence>MVKEVTAIAERDSADLAVYYKKFDSYIRYLLQPPPQPTEPPFILRLEDSRLHPSITGNKATNLGRIVQELGHPVPSGFAVTTNAWNRIIEHNDLRPQIDNFLIDFDPANSFSLHAVSKSLMNLIESIQLPPDLEKSFNIASQHLIKTASDRENPFFAVRSSAVNEDGMNSFAGQYLSLLNVPPDRLQDSYRKVLASKYSPKALLYRISAGISDTEAPMAVVIMEMVQAEQAGVIYTTDPTGKEKETVFVHSVRGGGEKLVGGKTESELIRFHKTDRNYLEKFSDLPLISRKQADDLVRIGLDLESFFGTAQDVEWASDNQKIIVLQSRPLKAADEIPEKQSRKTPQMDGLPLLYHGGTTASMGIASGPSFFPVPQQDPDSIPVNAILIVDHIPASLILLLPRCSGVIAVHGSVASHFSTICRELGIPLVVGAEGISSKIQPREQITMDAVHRKIYRGNIETQSLFPQNISTRKNHPYFRRLQAILDFITPLSVLDPDGDDFTPGACRSFHDIVRYSHEKGVQAMFAIGSSGSRRGRRKQLKTDLPFELYLMNVDGTDPHTDDIITIDQVTSTPFQALWRGLTHPSITWGDHQYYNWKQYDRGAMTDGFVFADKSESASYGVCAADYLNLNIRFGYHFTVVDTLCGENSEQNYCTIRFAGGGGTVEGRYFRLKYLERILRRLGFSVNAKTDLLDARIETLPIDQMNQCLVTLGRMLGTSKLMDMVLKDSESVASHLERFFQIDDRFN</sequence>
<organism evidence="12 13">
    <name type="scientific">Desulfomarina profundi</name>
    <dbReference type="NCBI Taxonomy" id="2772557"/>
    <lineage>
        <taxon>Bacteria</taxon>
        <taxon>Pseudomonadati</taxon>
        <taxon>Thermodesulfobacteriota</taxon>
        <taxon>Desulfobulbia</taxon>
        <taxon>Desulfobulbales</taxon>
        <taxon>Desulfobulbaceae</taxon>
        <taxon>Desulfomarina</taxon>
    </lineage>
</organism>
<dbReference type="Pfam" id="PF01326">
    <property type="entry name" value="PPDK_N"/>
    <property type="match status" value="1"/>
</dbReference>
<proteinExistence type="inferred from homology"/>
<feature type="domain" description="PEP-utilising enzyme mobile" evidence="10">
    <location>
        <begin position="383"/>
        <end position="450"/>
    </location>
</feature>
<evidence type="ECO:0000313" key="13">
    <source>
        <dbReference type="Proteomes" id="UP000826725"/>
    </source>
</evidence>
<keyword evidence="7" id="KW-0418">Kinase</keyword>
<dbReference type="KEGG" id="dbk:DGMP_31910"/>
<dbReference type="PANTHER" id="PTHR43030">
    <property type="entry name" value="PHOSPHOENOLPYRUVATE SYNTHASE"/>
    <property type="match status" value="1"/>
</dbReference>
<dbReference type="PANTHER" id="PTHR43030:SF1">
    <property type="entry name" value="PHOSPHOENOLPYRUVATE SYNTHASE"/>
    <property type="match status" value="1"/>
</dbReference>
<evidence type="ECO:0000256" key="2">
    <source>
        <dbReference type="ARBA" id="ARBA00007837"/>
    </source>
</evidence>
<evidence type="ECO:0000256" key="3">
    <source>
        <dbReference type="ARBA" id="ARBA00021623"/>
    </source>
</evidence>
<name>A0A8D5FNQ8_9BACT</name>
<evidence type="ECO:0000313" key="12">
    <source>
        <dbReference type="EMBL" id="BCL62498.1"/>
    </source>
</evidence>
<dbReference type="GO" id="GO:0046872">
    <property type="term" value="F:metal ion binding"/>
    <property type="evidence" value="ECO:0007669"/>
    <property type="project" value="UniProtKB-KW"/>
</dbReference>
<feature type="domain" description="Pyruvate phosphate dikinase AMP/ATP-binding" evidence="11">
    <location>
        <begin position="56"/>
        <end position="344"/>
    </location>
</feature>
<keyword evidence="5" id="KW-0479">Metal-binding</keyword>
<dbReference type="InterPro" id="IPR002192">
    <property type="entry name" value="PPDK_AMP/ATP-bd"/>
</dbReference>
<evidence type="ECO:0000256" key="9">
    <source>
        <dbReference type="ARBA" id="ARBA00022842"/>
    </source>
</evidence>
<dbReference type="InterPro" id="IPR008279">
    <property type="entry name" value="PEP-util_enz_mobile_dom"/>
</dbReference>
<dbReference type="EMBL" id="AP024086">
    <property type="protein sequence ID" value="BCL62498.1"/>
    <property type="molecule type" value="Genomic_DNA"/>
</dbReference>
<keyword evidence="13" id="KW-1185">Reference proteome</keyword>
<evidence type="ECO:0000256" key="6">
    <source>
        <dbReference type="ARBA" id="ARBA00022741"/>
    </source>
</evidence>
<keyword evidence="8" id="KW-0067">ATP-binding</keyword>
<evidence type="ECO:0000259" key="11">
    <source>
        <dbReference type="Pfam" id="PF01326"/>
    </source>
</evidence>
<evidence type="ECO:0000256" key="7">
    <source>
        <dbReference type="ARBA" id="ARBA00022777"/>
    </source>
</evidence>
<dbReference type="Pfam" id="PF00391">
    <property type="entry name" value="PEP-utilizers"/>
    <property type="match status" value="1"/>
</dbReference>